<sequence length="102" mass="11887">MADITFRNESDDTPFQMVHPKAARVLDDIKVWADKNGYEQVVFWRDAGDAQKFWVQLGDARLNYWVHESTFSEGQHEQVEAQMDYARGAQRRSAAGFEKFDK</sequence>
<keyword evidence="2" id="KW-1185">Reference proteome</keyword>
<accession>A0A918BX69</accession>
<reference evidence="1" key="1">
    <citation type="journal article" date="2014" name="Int. J. Syst. Evol. Microbiol.">
        <title>Complete genome sequence of Corynebacterium casei LMG S-19264T (=DSM 44701T), isolated from a smear-ripened cheese.</title>
        <authorList>
            <consortium name="US DOE Joint Genome Institute (JGI-PGF)"/>
            <person name="Walter F."/>
            <person name="Albersmeier A."/>
            <person name="Kalinowski J."/>
            <person name="Ruckert C."/>
        </authorList>
    </citation>
    <scope>NUCLEOTIDE SEQUENCE</scope>
    <source>
        <strain evidence="1">JCM 31311</strain>
    </source>
</reference>
<gene>
    <name evidence="1" type="ORF">GCM10008957_04670</name>
</gene>
<evidence type="ECO:0000313" key="2">
    <source>
        <dbReference type="Proteomes" id="UP000603865"/>
    </source>
</evidence>
<protein>
    <submittedName>
        <fullName evidence="1">Uncharacterized protein</fullName>
    </submittedName>
</protein>
<dbReference type="AlphaFoldDB" id="A0A918BX69"/>
<evidence type="ECO:0000313" key="1">
    <source>
        <dbReference type="EMBL" id="GGQ95360.1"/>
    </source>
</evidence>
<comment type="caution">
    <text evidence="1">The sequence shown here is derived from an EMBL/GenBank/DDBJ whole genome shotgun (WGS) entry which is preliminary data.</text>
</comment>
<dbReference type="EMBL" id="BMQL01000001">
    <property type="protein sequence ID" value="GGQ95360.1"/>
    <property type="molecule type" value="Genomic_DNA"/>
</dbReference>
<proteinExistence type="predicted"/>
<dbReference type="RefSeq" id="WP_189087856.1">
    <property type="nucleotide sequence ID" value="NZ_BMQL01000001.1"/>
</dbReference>
<organism evidence="1 2">
    <name type="scientific">Deinococcus ruber</name>
    <dbReference type="NCBI Taxonomy" id="1848197"/>
    <lineage>
        <taxon>Bacteria</taxon>
        <taxon>Thermotogati</taxon>
        <taxon>Deinococcota</taxon>
        <taxon>Deinococci</taxon>
        <taxon>Deinococcales</taxon>
        <taxon>Deinococcaceae</taxon>
        <taxon>Deinococcus</taxon>
    </lineage>
</organism>
<reference evidence="1" key="2">
    <citation type="submission" date="2020-09" db="EMBL/GenBank/DDBJ databases">
        <authorList>
            <person name="Sun Q."/>
            <person name="Ohkuma M."/>
        </authorList>
    </citation>
    <scope>NUCLEOTIDE SEQUENCE</scope>
    <source>
        <strain evidence="1">JCM 31311</strain>
    </source>
</reference>
<name>A0A918BX69_9DEIO</name>
<dbReference type="Proteomes" id="UP000603865">
    <property type="component" value="Unassembled WGS sequence"/>
</dbReference>